<dbReference type="GO" id="GO:0005886">
    <property type="term" value="C:plasma membrane"/>
    <property type="evidence" value="ECO:0007669"/>
    <property type="project" value="TreeGrafter"/>
</dbReference>
<sequence>QDLLDDLKSELSGHFESFVLALFEHPRVYDAKECNSAISVGYFVISVILGCAYIVLYVFKRELERDIQADTSGDFKRLLTSLVTGSREEKPHADVELAKKEANELYKAGEKKLGTDEAVFNRILCLRSNAQLCETFAQYKAIAGKDIEKSIESEMSGYLEVGCLAIVKAVRNAPAYFAERLYKSMAGAGTKDNALIRTIISRSEVDMAAIKQEFNRMYGKTLASFVKGDTSGDYKKIILGIIGE</sequence>
<dbReference type="InterPro" id="IPR001464">
    <property type="entry name" value="Annexin"/>
</dbReference>
<organism evidence="13 14">
    <name type="scientific">Elysia chlorotica</name>
    <name type="common">Eastern emerald elysia</name>
    <name type="synonym">Sea slug</name>
    <dbReference type="NCBI Taxonomy" id="188477"/>
    <lineage>
        <taxon>Eukaryota</taxon>
        <taxon>Metazoa</taxon>
        <taxon>Spiralia</taxon>
        <taxon>Lophotrochozoa</taxon>
        <taxon>Mollusca</taxon>
        <taxon>Gastropoda</taxon>
        <taxon>Heterobranchia</taxon>
        <taxon>Euthyneura</taxon>
        <taxon>Panpulmonata</taxon>
        <taxon>Sacoglossa</taxon>
        <taxon>Placobranchoidea</taxon>
        <taxon>Plakobranchidae</taxon>
        <taxon>Elysia</taxon>
    </lineage>
</organism>
<keyword evidence="12" id="KW-0472">Membrane</keyword>
<evidence type="ECO:0000256" key="9">
    <source>
        <dbReference type="ARBA" id="ARBA00060393"/>
    </source>
</evidence>
<comment type="domain">
    <text evidence="11">A pair of annexin repeats may form one binding site for calcium and phospholipid.</text>
</comment>
<evidence type="ECO:0000256" key="1">
    <source>
        <dbReference type="ARBA" id="ARBA00004340"/>
    </source>
</evidence>
<dbReference type="PRINTS" id="PR00196">
    <property type="entry name" value="ANNEXIN"/>
</dbReference>
<reference evidence="13 14" key="1">
    <citation type="submission" date="2019-01" db="EMBL/GenBank/DDBJ databases">
        <title>A draft genome assembly of the solar-powered sea slug Elysia chlorotica.</title>
        <authorList>
            <person name="Cai H."/>
            <person name="Li Q."/>
            <person name="Fang X."/>
            <person name="Li J."/>
            <person name="Curtis N.E."/>
            <person name="Altenburger A."/>
            <person name="Shibata T."/>
            <person name="Feng M."/>
            <person name="Maeda T."/>
            <person name="Schwartz J.A."/>
            <person name="Shigenobu S."/>
            <person name="Lundholm N."/>
            <person name="Nishiyama T."/>
            <person name="Yang H."/>
            <person name="Hasebe M."/>
            <person name="Li S."/>
            <person name="Pierce S.K."/>
            <person name="Wang J."/>
        </authorList>
    </citation>
    <scope>NUCLEOTIDE SEQUENCE [LARGE SCALE GENOMIC DNA]</scope>
    <source>
        <strain evidence="13">EC2010</strain>
        <tissue evidence="13">Whole organism of an adult</tissue>
    </source>
</reference>
<dbReference type="GO" id="GO:0012506">
    <property type="term" value="C:vesicle membrane"/>
    <property type="evidence" value="ECO:0007669"/>
    <property type="project" value="TreeGrafter"/>
</dbReference>
<comment type="caution">
    <text evidence="13">The sequence shown here is derived from an EMBL/GenBank/DDBJ whole genome shotgun (WGS) entry which is preliminary data.</text>
</comment>
<dbReference type="SUPFAM" id="SSF47874">
    <property type="entry name" value="Annexin"/>
    <property type="match status" value="1"/>
</dbReference>
<dbReference type="FunFam" id="1.10.220.10:FF:000001">
    <property type="entry name" value="Annexin"/>
    <property type="match status" value="1"/>
</dbReference>
<evidence type="ECO:0000256" key="4">
    <source>
        <dbReference type="ARBA" id="ARBA00022737"/>
    </source>
</evidence>
<evidence type="ECO:0000313" key="13">
    <source>
        <dbReference type="EMBL" id="RUS69800.1"/>
    </source>
</evidence>
<keyword evidence="7 11" id="KW-0111">Calcium/phospholipid-binding</keyword>
<evidence type="ECO:0000256" key="6">
    <source>
        <dbReference type="ARBA" id="ARBA00023216"/>
    </source>
</evidence>
<evidence type="ECO:0000256" key="12">
    <source>
        <dbReference type="SAM" id="Phobius"/>
    </source>
</evidence>
<dbReference type="OrthoDB" id="37886at2759"/>
<comment type="function">
    <text evidence="8">Involved in reproduction of the worm. Involved in host-parasite interaction. Delivered into the host cell by means of parasite exosomes. Binds to acidic phospholipid membranes in a calcium-dependent manner in vitro. Causes aggregation of liposomes in the presence of calcium, but not in its absence. Likely to promote membrane fusion. May provide structural integrity within the tegument.</text>
</comment>
<dbReference type="AlphaFoldDB" id="A0A3S1AW14"/>
<evidence type="ECO:0000256" key="11">
    <source>
        <dbReference type="RuleBase" id="RU003540"/>
    </source>
</evidence>
<dbReference type="GO" id="GO:0005576">
    <property type="term" value="C:extracellular region"/>
    <property type="evidence" value="ECO:0007669"/>
    <property type="project" value="UniProtKB-SubCell"/>
</dbReference>
<name>A0A3S1AW14_ELYCH</name>
<dbReference type="GO" id="GO:0005544">
    <property type="term" value="F:calcium-dependent phospholipid binding"/>
    <property type="evidence" value="ECO:0007669"/>
    <property type="project" value="UniProtKB-KW"/>
</dbReference>
<dbReference type="Gene3D" id="1.10.220.10">
    <property type="entry name" value="Annexin"/>
    <property type="match status" value="3"/>
</dbReference>
<dbReference type="InterPro" id="IPR037104">
    <property type="entry name" value="Annexin_sf"/>
</dbReference>
<feature type="transmembrane region" description="Helical" evidence="12">
    <location>
        <begin position="37"/>
        <end position="59"/>
    </location>
</feature>
<gene>
    <name evidence="13" type="ORF">EGW08_022438</name>
</gene>
<dbReference type="Pfam" id="PF00191">
    <property type="entry name" value="Annexin"/>
    <property type="match status" value="2"/>
</dbReference>
<evidence type="ECO:0000256" key="10">
    <source>
        <dbReference type="ARBA" id="ARBA00077076"/>
    </source>
</evidence>
<proteinExistence type="inferred from homology"/>
<dbReference type="PROSITE" id="PS00223">
    <property type="entry name" value="ANNEXIN_1"/>
    <property type="match status" value="1"/>
</dbReference>
<evidence type="ECO:0000256" key="7">
    <source>
        <dbReference type="ARBA" id="ARBA00023302"/>
    </source>
</evidence>
<dbReference type="InterPro" id="IPR018252">
    <property type="entry name" value="Annexin_repeat_CS"/>
</dbReference>
<dbReference type="PANTHER" id="PTHR10502:SF102">
    <property type="entry name" value="ANNEXIN B11"/>
    <property type="match status" value="1"/>
</dbReference>
<dbReference type="PROSITE" id="PS51897">
    <property type="entry name" value="ANNEXIN_2"/>
    <property type="match status" value="2"/>
</dbReference>
<evidence type="ECO:0000256" key="3">
    <source>
        <dbReference type="ARBA" id="ARBA00007831"/>
    </source>
</evidence>
<evidence type="ECO:0000256" key="2">
    <source>
        <dbReference type="ARBA" id="ARBA00004550"/>
    </source>
</evidence>
<keyword evidence="4 11" id="KW-0677">Repeat</keyword>
<accession>A0A3S1AW14</accession>
<keyword evidence="5 11" id="KW-0106">Calcium</keyword>
<keyword evidence="6 11" id="KW-0041">Annexin</keyword>
<keyword evidence="12" id="KW-1133">Transmembrane helix</keyword>
<dbReference type="GO" id="GO:0043657">
    <property type="term" value="C:host cell"/>
    <property type="evidence" value="ECO:0007669"/>
    <property type="project" value="UniProtKB-SubCell"/>
</dbReference>
<evidence type="ECO:0000256" key="8">
    <source>
        <dbReference type="ARBA" id="ARBA00059330"/>
    </source>
</evidence>
<dbReference type="PANTHER" id="PTHR10502">
    <property type="entry name" value="ANNEXIN"/>
    <property type="match status" value="1"/>
</dbReference>
<evidence type="ECO:0000256" key="5">
    <source>
        <dbReference type="ARBA" id="ARBA00022837"/>
    </source>
</evidence>
<dbReference type="EMBL" id="RQTK01001572">
    <property type="protein sequence ID" value="RUS69800.1"/>
    <property type="molecule type" value="Genomic_DNA"/>
</dbReference>
<keyword evidence="14" id="KW-1185">Reference proteome</keyword>
<keyword evidence="12" id="KW-0812">Transmembrane</keyword>
<dbReference type="GO" id="GO:0005634">
    <property type="term" value="C:nucleus"/>
    <property type="evidence" value="ECO:0007669"/>
    <property type="project" value="TreeGrafter"/>
</dbReference>
<dbReference type="GO" id="GO:0005737">
    <property type="term" value="C:cytoplasm"/>
    <property type="evidence" value="ECO:0007669"/>
    <property type="project" value="TreeGrafter"/>
</dbReference>
<dbReference type="STRING" id="188477.A0A3S1AW14"/>
<comment type="subcellular location">
    <subcellularLocation>
        <location evidence="1">Host cell</location>
    </subcellularLocation>
    <subcellularLocation>
        <location evidence="2">Secreted</location>
        <location evidence="2">Extracellular exosome</location>
    </subcellularLocation>
    <subcellularLocation>
        <location evidence="9">Tegument</location>
    </subcellularLocation>
</comment>
<dbReference type="Proteomes" id="UP000271974">
    <property type="component" value="Unassembled WGS sequence"/>
</dbReference>
<dbReference type="FunFam" id="1.10.220.10:FF:000002">
    <property type="entry name" value="Annexin"/>
    <property type="match status" value="1"/>
</dbReference>
<dbReference type="GO" id="GO:0005509">
    <property type="term" value="F:calcium ion binding"/>
    <property type="evidence" value="ECO:0007669"/>
    <property type="project" value="InterPro"/>
</dbReference>
<dbReference type="GO" id="GO:0001786">
    <property type="term" value="F:phosphatidylserine binding"/>
    <property type="evidence" value="ECO:0007669"/>
    <property type="project" value="TreeGrafter"/>
</dbReference>
<evidence type="ECO:0000313" key="14">
    <source>
        <dbReference type="Proteomes" id="UP000271974"/>
    </source>
</evidence>
<feature type="non-terminal residue" evidence="13">
    <location>
        <position position="1"/>
    </location>
</feature>
<comment type="similarity">
    <text evidence="3 11">Belongs to the annexin family.</text>
</comment>
<dbReference type="SMART" id="SM00335">
    <property type="entry name" value="ANX"/>
    <property type="match status" value="2"/>
</dbReference>
<dbReference type="InterPro" id="IPR018502">
    <property type="entry name" value="Annexin_repeat"/>
</dbReference>
<protein>
    <recommendedName>
        <fullName evidence="10 11">Annexin</fullName>
    </recommendedName>
</protein>